<evidence type="ECO:0000256" key="5">
    <source>
        <dbReference type="ARBA" id="ARBA00012093"/>
    </source>
</evidence>
<keyword evidence="6" id="KW-0312">Gluconeogenesis</keyword>
<evidence type="ECO:0000313" key="13">
    <source>
        <dbReference type="EMBL" id="OKL64692.1"/>
    </source>
</evidence>
<sequence length="471" mass="50691">MNGGLDSPLSPPPPSSTSMTTEDMASRTNKHGHRKPWIETPLVESAVLSKKAGCRIFLKLENLQPGGSFKSRAMGSLILHHIQNPQNANRQLHFFINSGGNAGLAAVCAARSLSYPCTVVLPLTTSRLMVDKLRAAGATQVIQYGDTIAAAGDYMREVVMKKDSELSPDEEQEGRDNNSKQMKKIALHPFDHEAIWDGNSSIIDELAYQLPAFEEGEGYLEGVEEEEETLPVDALICSVGGGGLMNGLVQGIERHRTKQQKKSTKITRRKDIHILAVETDGTQSMNLAMSAGALVTLPKITSMAVSLACVRVSEQTFEYCVSPPPGVVIHSAVLSDADAARGCLRLADDERILVELACGVCIEAAIGDGNKRKRSISLQHHSRGEKRAKAVANDEGFYGEDDDDTGLNVSCSDSGIASDAESDIMLTSSCLKQLVPGLTRESRVVIVVCGGSNVTTGMASEWREKLANGWD</sequence>
<comment type="pathway">
    <text evidence="3">Carbohydrate biosynthesis; gluconeogenesis.</text>
</comment>
<keyword evidence="9" id="KW-0456">Lyase</keyword>
<evidence type="ECO:0000256" key="6">
    <source>
        <dbReference type="ARBA" id="ARBA00022432"/>
    </source>
</evidence>
<evidence type="ECO:0000256" key="4">
    <source>
        <dbReference type="ARBA" id="ARBA00010869"/>
    </source>
</evidence>
<dbReference type="EMBL" id="LFMY01000001">
    <property type="protein sequence ID" value="OKL64692.1"/>
    <property type="molecule type" value="Genomic_DNA"/>
</dbReference>
<gene>
    <name evidence="13" type="ORF">UA08_00153</name>
</gene>
<comment type="similarity">
    <text evidence="4">Belongs to the serine/threonine dehydratase family.</text>
</comment>
<dbReference type="PANTHER" id="PTHR48078">
    <property type="entry name" value="THREONINE DEHYDRATASE, MITOCHONDRIAL-RELATED"/>
    <property type="match status" value="1"/>
</dbReference>
<dbReference type="GO" id="GO:0006567">
    <property type="term" value="P:L-threonine catabolic process"/>
    <property type="evidence" value="ECO:0007669"/>
    <property type="project" value="TreeGrafter"/>
</dbReference>
<proteinExistence type="inferred from homology"/>
<dbReference type="GO" id="GO:0030170">
    <property type="term" value="F:pyridoxal phosphate binding"/>
    <property type="evidence" value="ECO:0007669"/>
    <property type="project" value="InterPro"/>
</dbReference>
<feature type="domain" description="Tryptophan synthase beta chain-like PALP" evidence="12">
    <location>
        <begin position="39"/>
        <end position="368"/>
    </location>
</feature>
<dbReference type="Gene3D" id="3.40.50.1100">
    <property type="match status" value="2"/>
</dbReference>
<keyword evidence="7" id="KW-0963">Cytoplasm</keyword>
<dbReference type="GO" id="GO:0004794">
    <property type="term" value="F:threonine deaminase activity"/>
    <property type="evidence" value="ECO:0007669"/>
    <property type="project" value="TreeGrafter"/>
</dbReference>
<dbReference type="Proteomes" id="UP000214365">
    <property type="component" value="Unassembled WGS sequence"/>
</dbReference>
<comment type="catalytic activity">
    <reaction evidence="10">
        <text>L-serine = pyruvate + NH4(+)</text>
        <dbReference type="Rhea" id="RHEA:19169"/>
        <dbReference type="ChEBI" id="CHEBI:15361"/>
        <dbReference type="ChEBI" id="CHEBI:28938"/>
        <dbReference type="ChEBI" id="CHEBI:33384"/>
        <dbReference type="EC" id="4.3.1.17"/>
    </reaction>
</comment>
<evidence type="ECO:0000256" key="11">
    <source>
        <dbReference type="SAM" id="MobiDB-lite"/>
    </source>
</evidence>
<evidence type="ECO:0000256" key="2">
    <source>
        <dbReference type="ARBA" id="ARBA00004496"/>
    </source>
</evidence>
<evidence type="ECO:0000256" key="8">
    <source>
        <dbReference type="ARBA" id="ARBA00022898"/>
    </source>
</evidence>
<dbReference type="InterPro" id="IPR000634">
    <property type="entry name" value="Ser/Thr_deHydtase_PyrdxlP-BS"/>
</dbReference>
<dbReference type="FunFam" id="3.40.50.1100:FF:000040">
    <property type="entry name" value="L-serine dehydratase, putative"/>
    <property type="match status" value="1"/>
</dbReference>
<dbReference type="EC" id="4.3.1.17" evidence="5"/>
<dbReference type="OrthoDB" id="7773036at2759"/>
<reference evidence="13 14" key="1">
    <citation type="submission" date="2015-06" db="EMBL/GenBank/DDBJ databases">
        <title>Talaromyces atroroseus IBT 11181 draft genome.</title>
        <authorList>
            <person name="Rasmussen K.B."/>
            <person name="Rasmussen S."/>
            <person name="Petersen B."/>
            <person name="Sicheritz-Ponten T."/>
            <person name="Mortensen U.H."/>
            <person name="Thrane U."/>
        </authorList>
    </citation>
    <scope>NUCLEOTIDE SEQUENCE [LARGE SCALE GENOMIC DNA]</scope>
    <source>
        <strain evidence="13 14">IBT 11181</strain>
    </source>
</reference>
<dbReference type="SUPFAM" id="SSF53686">
    <property type="entry name" value="Tryptophan synthase beta subunit-like PLP-dependent enzymes"/>
    <property type="match status" value="1"/>
</dbReference>
<dbReference type="RefSeq" id="XP_020124813.1">
    <property type="nucleotide sequence ID" value="XM_020259928.1"/>
</dbReference>
<dbReference type="InterPro" id="IPR036052">
    <property type="entry name" value="TrpB-like_PALP_sf"/>
</dbReference>
<accession>A0A225ASX9</accession>
<evidence type="ECO:0000256" key="1">
    <source>
        <dbReference type="ARBA" id="ARBA00001933"/>
    </source>
</evidence>
<dbReference type="GeneID" id="30999908"/>
<dbReference type="InterPro" id="IPR050147">
    <property type="entry name" value="Ser/Thr_Dehydratase"/>
</dbReference>
<protein>
    <recommendedName>
        <fullName evidence="5">L-serine ammonia-lyase</fullName>
        <ecNumber evidence="5">4.3.1.17</ecNumber>
    </recommendedName>
</protein>
<name>A0A225ASX9_TALAT</name>
<comment type="subcellular location">
    <subcellularLocation>
        <location evidence="2">Cytoplasm</location>
    </subcellularLocation>
</comment>
<evidence type="ECO:0000256" key="3">
    <source>
        <dbReference type="ARBA" id="ARBA00004742"/>
    </source>
</evidence>
<comment type="cofactor">
    <cofactor evidence="1">
        <name>pyridoxal 5'-phosphate</name>
        <dbReference type="ChEBI" id="CHEBI:597326"/>
    </cofactor>
</comment>
<evidence type="ECO:0000256" key="7">
    <source>
        <dbReference type="ARBA" id="ARBA00022490"/>
    </source>
</evidence>
<feature type="region of interest" description="Disordered" evidence="11">
    <location>
        <begin position="1"/>
        <end position="36"/>
    </location>
</feature>
<evidence type="ECO:0000256" key="10">
    <source>
        <dbReference type="ARBA" id="ARBA00049406"/>
    </source>
</evidence>
<dbReference type="GO" id="GO:0005737">
    <property type="term" value="C:cytoplasm"/>
    <property type="evidence" value="ECO:0007669"/>
    <property type="project" value="UniProtKB-SubCell"/>
</dbReference>
<organism evidence="13 14">
    <name type="scientific">Talaromyces atroroseus</name>
    <dbReference type="NCBI Taxonomy" id="1441469"/>
    <lineage>
        <taxon>Eukaryota</taxon>
        <taxon>Fungi</taxon>
        <taxon>Dikarya</taxon>
        <taxon>Ascomycota</taxon>
        <taxon>Pezizomycotina</taxon>
        <taxon>Eurotiomycetes</taxon>
        <taxon>Eurotiomycetidae</taxon>
        <taxon>Eurotiales</taxon>
        <taxon>Trichocomaceae</taxon>
        <taxon>Talaromyces</taxon>
        <taxon>Talaromyces sect. Trachyspermi</taxon>
    </lineage>
</organism>
<dbReference type="GO" id="GO:0009097">
    <property type="term" value="P:isoleucine biosynthetic process"/>
    <property type="evidence" value="ECO:0007669"/>
    <property type="project" value="TreeGrafter"/>
</dbReference>
<keyword evidence="14" id="KW-1185">Reference proteome</keyword>
<dbReference type="GO" id="GO:0006094">
    <property type="term" value="P:gluconeogenesis"/>
    <property type="evidence" value="ECO:0007669"/>
    <property type="project" value="UniProtKB-KW"/>
</dbReference>
<dbReference type="Pfam" id="PF00291">
    <property type="entry name" value="PALP"/>
    <property type="match status" value="1"/>
</dbReference>
<dbReference type="STRING" id="1441469.A0A225ASX9"/>
<dbReference type="GO" id="GO:0003941">
    <property type="term" value="F:L-serine ammonia-lyase activity"/>
    <property type="evidence" value="ECO:0007669"/>
    <property type="project" value="UniProtKB-EC"/>
</dbReference>
<keyword evidence="8" id="KW-0663">Pyridoxal phosphate</keyword>
<evidence type="ECO:0000313" key="14">
    <source>
        <dbReference type="Proteomes" id="UP000214365"/>
    </source>
</evidence>
<comment type="caution">
    <text evidence="13">The sequence shown here is derived from an EMBL/GenBank/DDBJ whole genome shotgun (WGS) entry which is preliminary data.</text>
</comment>
<dbReference type="GO" id="GO:0006565">
    <property type="term" value="P:L-serine catabolic process"/>
    <property type="evidence" value="ECO:0007669"/>
    <property type="project" value="TreeGrafter"/>
</dbReference>
<dbReference type="InterPro" id="IPR001926">
    <property type="entry name" value="TrpB-like_PALP"/>
</dbReference>
<dbReference type="PROSITE" id="PS00165">
    <property type="entry name" value="DEHYDRATASE_SER_THR"/>
    <property type="match status" value="1"/>
</dbReference>
<dbReference type="AlphaFoldDB" id="A0A225ASX9"/>
<dbReference type="PANTHER" id="PTHR48078:SF4">
    <property type="entry name" value="DEHYDRATASE, PUTATIVE (AFU_ORTHOLOGUE AFUA_4G07810)-RELATED"/>
    <property type="match status" value="1"/>
</dbReference>
<evidence type="ECO:0000256" key="9">
    <source>
        <dbReference type="ARBA" id="ARBA00023239"/>
    </source>
</evidence>
<evidence type="ECO:0000259" key="12">
    <source>
        <dbReference type="Pfam" id="PF00291"/>
    </source>
</evidence>